<evidence type="ECO:0000256" key="1">
    <source>
        <dbReference type="SAM" id="MobiDB-lite"/>
    </source>
</evidence>
<dbReference type="EMBL" id="FRXO01000011">
    <property type="protein sequence ID" value="SHO67146.1"/>
    <property type="molecule type" value="Genomic_DNA"/>
</dbReference>
<protein>
    <submittedName>
        <fullName evidence="2">Uncharacterized protein</fullName>
    </submittedName>
</protein>
<keyword evidence="3" id="KW-1185">Reference proteome</keyword>
<gene>
    <name evidence="2" type="ORF">SAMN02745172_03819</name>
</gene>
<name>A0A1M7ZR68_9HYPH</name>
<feature type="region of interest" description="Disordered" evidence="1">
    <location>
        <begin position="175"/>
        <end position="196"/>
    </location>
</feature>
<dbReference type="Proteomes" id="UP000186406">
    <property type="component" value="Unassembled WGS sequence"/>
</dbReference>
<accession>A0A1M7ZR68</accession>
<sequence>MTGSNSPRPTGLNPMAKPTGTEIATARASAQNTRPRLAARCCASVASAKPLPETVMSLCSRSIAPARPLAAICSLSIYRERVQASSTAPLVGGGILGSVLDHASRTVTDLGRRAPGQTDGLPSICPAPPSGSGVISCCDLIRGWAFRARETRSRTAVRSRSASRAALRGQYGLPLDQSAPRCTPSGSDSTAPLAAARHPRKEHFACYFLRSRAK</sequence>
<evidence type="ECO:0000313" key="2">
    <source>
        <dbReference type="EMBL" id="SHO67146.1"/>
    </source>
</evidence>
<proteinExistence type="predicted"/>
<dbReference type="STRING" id="1123029.SAMN02745172_03819"/>
<evidence type="ECO:0000313" key="3">
    <source>
        <dbReference type="Proteomes" id="UP000186406"/>
    </source>
</evidence>
<organism evidence="2 3">
    <name type="scientific">Pseudoxanthobacter soli DSM 19599</name>
    <dbReference type="NCBI Taxonomy" id="1123029"/>
    <lineage>
        <taxon>Bacteria</taxon>
        <taxon>Pseudomonadati</taxon>
        <taxon>Pseudomonadota</taxon>
        <taxon>Alphaproteobacteria</taxon>
        <taxon>Hyphomicrobiales</taxon>
        <taxon>Segnochrobactraceae</taxon>
        <taxon>Pseudoxanthobacter</taxon>
    </lineage>
</organism>
<dbReference type="AlphaFoldDB" id="A0A1M7ZR68"/>
<reference evidence="2 3" key="1">
    <citation type="submission" date="2016-12" db="EMBL/GenBank/DDBJ databases">
        <authorList>
            <person name="Song W.-J."/>
            <person name="Kurnit D.M."/>
        </authorList>
    </citation>
    <scope>NUCLEOTIDE SEQUENCE [LARGE SCALE GENOMIC DNA]</scope>
    <source>
        <strain evidence="2 3">DSM 19599</strain>
    </source>
</reference>